<dbReference type="RefSeq" id="WP_056787508.1">
    <property type="nucleotide sequence ID" value="NZ_LCYC01000049.1"/>
</dbReference>
<evidence type="ECO:0000313" key="2">
    <source>
        <dbReference type="EMBL" id="KWV73113.1"/>
    </source>
</evidence>
<dbReference type="GO" id="GO:0008168">
    <property type="term" value="F:methyltransferase activity"/>
    <property type="evidence" value="ECO:0007669"/>
    <property type="project" value="UniProtKB-KW"/>
</dbReference>
<protein>
    <submittedName>
        <fullName evidence="2">3-demethylubiquinone-9 3-methyltransferase</fullName>
    </submittedName>
</protein>
<organism evidence="2 3">
    <name type="scientific">Pseudomonas fluorescens</name>
    <dbReference type="NCBI Taxonomy" id="294"/>
    <lineage>
        <taxon>Bacteria</taxon>
        <taxon>Pseudomonadati</taxon>
        <taxon>Pseudomonadota</taxon>
        <taxon>Gammaproteobacteria</taxon>
        <taxon>Pseudomonadales</taxon>
        <taxon>Pseudomonadaceae</taxon>
        <taxon>Pseudomonas</taxon>
    </lineage>
</organism>
<dbReference type="GO" id="GO:0032259">
    <property type="term" value="P:methylation"/>
    <property type="evidence" value="ECO:0007669"/>
    <property type="project" value="UniProtKB-KW"/>
</dbReference>
<dbReference type="Proteomes" id="UP000063434">
    <property type="component" value="Unassembled WGS sequence"/>
</dbReference>
<dbReference type="InterPro" id="IPR029068">
    <property type="entry name" value="Glyas_Bleomycin-R_OHBP_Dase"/>
</dbReference>
<evidence type="ECO:0000259" key="1">
    <source>
        <dbReference type="Pfam" id="PF06983"/>
    </source>
</evidence>
<proteinExistence type="predicted"/>
<accession>A0A109KPN8</accession>
<dbReference type="EMBL" id="LCYC01000049">
    <property type="protein sequence ID" value="KWV73113.1"/>
    <property type="molecule type" value="Genomic_DNA"/>
</dbReference>
<name>A0A109KPN8_PSEFL</name>
<dbReference type="CDD" id="cd06588">
    <property type="entry name" value="PhnB_like"/>
    <property type="match status" value="1"/>
</dbReference>
<keyword evidence="2" id="KW-0808">Transferase</keyword>
<dbReference type="SUPFAM" id="SSF54593">
    <property type="entry name" value="Glyoxalase/Bleomycin resistance protein/Dihydroxybiphenyl dioxygenase"/>
    <property type="match status" value="1"/>
</dbReference>
<dbReference type="PANTHER" id="PTHR33990">
    <property type="entry name" value="PROTEIN YJDN-RELATED"/>
    <property type="match status" value="1"/>
</dbReference>
<evidence type="ECO:0000313" key="3">
    <source>
        <dbReference type="Proteomes" id="UP000063434"/>
    </source>
</evidence>
<dbReference type="InterPro" id="IPR028973">
    <property type="entry name" value="PhnB-like"/>
</dbReference>
<keyword evidence="2" id="KW-0489">Methyltransferase</keyword>
<comment type="caution">
    <text evidence="2">The sequence shown here is derived from an EMBL/GenBank/DDBJ whole genome shotgun (WGS) entry which is preliminary data.</text>
</comment>
<sequence length="160" mass="17301">MNNKNTICLWYNGDALEAATFYAQTFPDSAVKAVHRAPGDYPAGKQGDELTVEFTVLGIPCVGLNGGPAFKHSEAFSFQVSTDDQEETDRLWHAIIDNGGQASACGWCKDKWGLSWQISPRVLVDAVTSKDPAVAKRAFEAMMTMTKIDIATIEAAIAGK</sequence>
<dbReference type="Pfam" id="PF06983">
    <property type="entry name" value="3-dmu-9_3-mt"/>
    <property type="match status" value="1"/>
</dbReference>
<keyword evidence="2" id="KW-0830">Ubiquinone</keyword>
<reference evidence="2 3" key="1">
    <citation type="submission" date="2015-05" db="EMBL/GenBank/DDBJ databases">
        <title>A genomic and transcriptomic approach to investigate the blue pigment phenotype in Pseudomonas fluorescens.</title>
        <authorList>
            <person name="Andreani N.A."/>
            <person name="Cardazzo B."/>
        </authorList>
    </citation>
    <scope>NUCLEOTIDE SEQUENCE [LARGE SCALE GENOMIC DNA]</scope>
    <source>
        <strain evidence="2 3">Ps_40</strain>
    </source>
</reference>
<dbReference type="PIRSF" id="PIRSF021700">
    <property type="entry name" value="3_dmu_93_MTrfase"/>
    <property type="match status" value="1"/>
</dbReference>
<dbReference type="AlphaFoldDB" id="A0A109KPN8"/>
<feature type="domain" description="PhnB-like" evidence="1">
    <location>
        <begin position="4"/>
        <end position="118"/>
    </location>
</feature>
<dbReference type="PATRIC" id="fig|294.195.peg.4284"/>
<dbReference type="InterPro" id="IPR009725">
    <property type="entry name" value="3_dmu_93_MTrfase"/>
</dbReference>
<dbReference type="PANTHER" id="PTHR33990:SF2">
    <property type="entry name" value="PHNB-LIKE DOMAIN-CONTAINING PROTEIN"/>
    <property type="match status" value="1"/>
</dbReference>
<dbReference type="Gene3D" id="3.10.180.10">
    <property type="entry name" value="2,3-Dihydroxybiphenyl 1,2-Dioxygenase, domain 1"/>
    <property type="match status" value="1"/>
</dbReference>
<gene>
    <name evidence="2" type="ORF">PFL603g_04008</name>
</gene>